<dbReference type="EMBL" id="AAYA01000025">
    <property type="protein sequence ID" value="EBA05735.1"/>
    <property type="molecule type" value="Genomic_DNA"/>
</dbReference>
<evidence type="ECO:0000259" key="4">
    <source>
        <dbReference type="PROSITE" id="PS51123"/>
    </source>
</evidence>
<evidence type="ECO:0000256" key="1">
    <source>
        <dbReference type="ARBA" id="ARBA00022729"/>
    </source>
</evidence>
<protein>
    <submittedName>
        <fullName evidence="5">OmpA domain protein</fullName>
    </submittedName>
</protein>
<dbReference type="Proteomes" id="UP000005713">
    <property type="component" value="Unassembled WGS sequence"/>
</dbReference>
<dbReference type="InterPro" id="IPR006665">
    <property type="entry name" value="OmpA-like"/>
</dbReference>
<dbReference type="AlphaFoldDB" id="A3KAT9"/>
<dbReference type="eggNOG" id="COG2885">
    <property type="taxonomic scope" value="Bacteria"/>
</dbReference>
<proteinExistence type="predicted"/>
<keyword evidence="2" id="KW-0472">Membrane</keyword>
<feature type="chain" id="PRO_5002655159" evidence="3">
    <location>
        <begin position="24"/>
        <end position="518"/>
    </location>
</feature>
<dbReference type="OrthoDB" id="9790048at2"/>
<dbReference type="InterPro" id="IPR050811">
    <property type="entry name" value="Phosphate_ABC_transporter"/>
</dbReference>
<organism evidence="5 6">
    <name type="scientific">Sagittula stellata (strain ATCC 700073 / DSM 11524 / E-37)</name>
    <dbReference type="NCBI Taxonomy" id="388399"/>
    <lineage>
        <taxon>Bacteria</taxon>
        <taxon>Pseudomonadati</taxon>
        <taxon>Pseudomonadota</taxon>
        <taxon>Alphaproteobacteria</taxon>
        <taxon>Rhodobacterales</taxon>
        <taxon>Roseobacteraceae</taxon>
        <taxon>Sagittula</taxon>
    </lineage>
</organism>
<dbReference type="Gene3D" id="3.40.190.10">
    <property type="entry name" value="Periplasmic binding protein-like II"/>
    <property type="match status" value="2"/>
</dbReference>
<evidence type="ECO:0000256" key="3">
    <source>
        <dbReference type="SAM" id="SignalP"/>
    </source>
</evidence>
<keyword evidence="6" id="KW-1185">Reference proteome</keyword>
<dbReference type="RefSeq" id="WP_005863953.1">
    <property type="nucleotide sequence ID" value="NZ_AAYA01000025.1"/>
</dbReference>
<reference evidence="5 6" key="1">
    <citation type="submission" date="2006-06" db="EMBL/GenBank/DDBJ databases">
        <authorList>
            <person name="Moran M.A."/>
            <person name="Ferriera S."/>
            <person name="Johnson J."/>
            <person name="Kravitz S."/>
            <person name="Beeson K."/>
            <person name="Sutton G."/>
            <person name="Rogers Y.-H."/>
            <person name="Friedman R."/>
            <person name="Frazier M."/>
            <person name="Venter J.C."/>
        </authorList>
    </citation>
    <scope>NUCLEOTIDE SEQUENCE [LARGE SCALE GENOMIC DNA]</scope>
    <source>
        <strain evidence="5 6">E-37</strain>
    </source>
</reference>
<dbReference type="CDD" id="cd07185">
    <property type="entry name" value="OmpA_C-like"/>
    <property type="match status" value="1"/>
</dbReference>
<evidence type="ECO:0000313" key="6">
    <source>
        <dbReference type="Proteomes" id="UP000005713"/>
    </source>
</evidence>
<dbReference type="eggNOG" id="COG0226">
    <property type="taxonomic scope" value="Bacteria"/>
</dbReference>
<dbReference type="GO" id="GO:0016020">
    <property type="term" value="C:membrane"/>
    <property type="evidence" value="ECO:0007669"/>
    <property type="project" value="UniProtKB-UniRule"/>
</dbReference>
<dbReference type="PROSITE" id="PS51123">
    <property type="entry name" value="OMPA_2"/>
    <property type="match status" value="1"/>
</dbReference>
<gene>
    <name evidence="5" type="ORF">SSE37_18442</name>
</gene>
<evidence type="ECO:0000256" key="2">
    <source>
        <dbReference type="PROSITE-ProRule" id="PRU00473"/>
    </source>
</evidence>
<name>A3KAT9_SAGS3</name>
<dbReference type="SUPFAM" id="SSF103088">
    <property type="entry name" value="OmpA-like"/>
    <property type="match status" value="1"/>
</dbReference>
<sequence length="518" mass="55679">MTIRRAAVFAALFLFMQAASAFAQDIVLRSRDGSIELSGNLLGFDGEFYRIDTQFGVLTVDGSGVSCTGIGCPSLVDYVAEIEVSGSATIGRVLLPALIEAFALRNAMSAERTNVDDTHFRYDLSSNGTGKIVGRFHVHVSNTDEGFADLLADDADIVMALREIRREEARRAREVGLGDLTLSNRSTVLALDAVVPIVAPGNPVSSLSMSDLVAILSGSQSNWQVFGGPDAPITVHMRDEASGLAQGIEDRLLQPARAKLGPAERHRSNTTLAAAVTRDPFGIGLASFSDVGNAKALDLTGPCGFRMRAARRTVKTEDYPLTAPAFLYVPARRLPALARDFLRFTRSPQAQIVIRRAGFVDQAAEEISADLQGDRLSNAILTAQGANGLATLQRLTGTLAPMRRLTTSFRFETGSSRLDAQSRSNVLQLAHDLEAGRYDGRKLLFVGFSDGAGPADANLAIARRRAEAVKSAVEVTAETADLTSFELALDAFGEAMPMACDDTSWGRQVNRRVEVWVK</sequence>
<dbReference type="Gene3D" id="3.30.1330.60">
    <property type="entry name" value="OmpA-like domain"/>
    <property type="match status" value="1"/>
</dbReference>
<dbReference type="SUPFAM" id="SSF53850">
    <property type="entry name" value="Periplasmic binding protein-like II"/>
    <property type="match status" value="1"/>
</dbReference>
<feature type="signal peptide" evidence="3">
    <location>
        <begin position="1"/>
        <end position="23"/>
    </location>
</feature>
<dbReference type="Pfam" id="PF12849">
    <property type="entry name" value="PBP_like_2"/>
    <property type="match status" value="1"/>
</dbReference>
<dbReference type="PANTHER" id="PTHR30570:SF1">
    <property type="entry name" value="PHOSPHATE-BINDING PROTEIN PSTS"/>
    <property type="match status" value="1"/>
</dbReference>
<dbReference type="InterPro" id="IPR036737">
    <property type="entry name" value="OmpA-like_sf"/>
</dbReference>
<feature type="domain" description="OmpA-like" evidence="4">
    <location>
        <begin position="398"/>
        <end position="518"/>
    </location>
</feature>
<dbReference type="PANTHER" id="PTHR30570">
    <property type="entry name" value="PERIPLASMIC PHOSPHATE BINDING COMPONENT OF PHOSPHATE ABC TRANSPORTER"/>
    <property type="match status" value="1"/>
</dbReference>
<evidence type="ECO:0000313" key="5">
    <source>
        <dbReference type="EMBL" id="EBA05735.1"/>
    </source>
</evidence>
<dbReference type="Pfam" id="PF00691">
    <property type="entry name" value="OmpA"/>
    <property type="match status" value="1"/>
</dbReference>
<dbReference type="InterPro" id="IPR024370">
    <property type="entry name" value="PBP_domain"/>
</dbReference>
<accession>A3KAT9</accession>
<comment type="caution">
    <text evidence="5">The sequence shown here is derived from an EMBL/GenBank/DDBJ whole genome shotgun (WGS) entry which is preliminary data.</text>
</comment>
<keyword evidence="1 3" id="KW-0732">Signal</keyword>